<sequence length="126" mass="14572">MTLRMNMSYPDGTTGFDEYSGFLISPDQYNISVERRIDSAGMSGSYILSNSGDFWAINHQPFSTYDRDVDQWLSGNCARNNGGGWWYNFCAHSNLNGQYNSSWFHYFSFQRYTTLKTSTMMLRLSN</sequence>
<protein>
    <submittedName>
        <fullName evidence="5">ANGL6-like protein</fullName>
    </submittedName>
</protein>
<dbReference type="SMART" id="SM00186">
    <property type="entry name" value="FBG"/>
    <property type="match status" value="1"/>
</dbReference>
<keyword evidence="2" id="KW-0964">Secreted</keyword>
<gene>
    <name evidence="5" type="ORF">MAR_034750</name>
</gene>
<reference evidence="5" key="1">
    <citation type="submission" date="2022-11" db="EMBL/GenBank/DDBJ databases">
        <title>Centuries of genome instability and evolution in soft-shell clam transmissible cancer (bioRxiv).</title>
        <authorList>
            <person name="Hart S.F.M."/>
            <person name="Yonemitsu M.A."/>
            <person name="Giersch R.M."/>
            <person name="Beal B.F."/>
            <person name="Arriagada G."/>
            <person name="Davis B.W."/>
            <person name="Ostrander E.A."/>
            <person name="Goff S.P."/>
            <person name="Metzger M.J."/>
        </authorList>
    </citation>
    <scope>NUCLEOTIDE SEQUENCE</scope>
    <source>
        <strain evidence="5">MELC-2E11</strain>
        <tissue evidence="5">Siphon/mantle</tissue>
    </source>
</reference>
<evidence type="ECO:0000313" key="6">
    <source>
        <dbReference type="Proteomes" id="UP001164746"/>
    </source>
</evidence>
<dbReference type="InterPro" id="IPR014716">
    <property type="entry name" value="Fibrinogen_a/b/g_C_1"/>
</dbReference>
<dbReference type="PANTHER" id="PTHR47221">
    <property type="entry name" value="FIBRINOGEN ALPHA CHAIN"/>
    <property type="match status" value="1"/>
</dbReference>
<proteinExistence type="predicted"/>
<evidence type="ECO:0000256" key="2">
    <source>
        <dbReference type="ARBA" id="ARBA00022525"/>
    </source>
</evidence>
<dbReference type="PROSITE" id="PS00514">
    <property type="entry name" value="FIBRINOGEN_C_1"/>
    <property type="match status" value="1"/>
</dbReference>
<dbReference type="InterPro" id="IPR036056">
    <property type="entry name" value="Fibrinogen-like_C"/>
</dbReference>
<dbReference type="InterPro" id="IPR002181">
    <property type="entry name" value="Fibrinogen_a/b/g_C_dom"/>
</dbReference>
<comment type="subcellular location">
    <subcellularLocation>
        <location evidence="1">Secreted</location>
    </subcellularLocation>
</comment>
<dbReference type="EMBL" id="CP111018">
    <property type="protein sequence ID" value="WAR09674.1"/>
    <property type="molecule type" value="Genomic_DNA"/>
</dbReference>
<dbReference type="PROSITE" id="PS51406">
    <property type="entry name" value="FIBRINOGEN_C_2"/>
    <property type="match status" value="1"/>
</dbReference>
<accession>A0ABY7EKL9</accession>
<evidence type="ECO:0000313" key="5">
    <source>
        <dbReference type="EMBL" id="WAR09674.1"/>
    </source>
</evidence>
<evidence type="ECO:0000256" key="3">
    <source>
        <dbReference type="ARBA" id="ARBA00023157"/>
    </source>
</evidence>
<evidence type="ECO:0000259" key="4">
    <source>
        <dbReference type="PROSITE" id="PS51406"/>
    </source>
</evidence>
<dbReference type="InterPro" id="IPR020837">
    <property type="entry name" value="Fibrinogen_CS"/>
</dbReference>
<keyword evidence="3" id="KW-1015">Disulfide bond</keyword>
<dbReference type="Gene3D" id="3.90.215.10">
    <property type="entry name" value="Gamma Fibrinogen, chain A, domain 1"/>
    <property type="match status" value="1"/>
</dbReference>
<dbReference type="Proteomes" id="UP001164746">
    <property type="component" value="Chromosome 7"/>
</dbReference>
<organism evidence="5 6">
    <name type="scientific">Mya arenaria</name>
    <name type="common">Soft-shell clam</name>
    <dbReference type="NCBI Taxonomy" id="6604"/>
    <lineage>
        <taxon>Eukaryota</taxon>
        <taxon>Metazoa</taxon>
        <taxon>Spiralia</taxon>
        <taxon>Lophotrochozoa</taxon>
        <taxon>Mollusca</taxon>
        <taxon>Bivalvia</taxon>
        <taxon>Autobranchia</taxon>
        <taxon>Heteroconchia</taxon>
        <taxon>Euheterodonta</taxon>
        <taxon>Imparidentia</taxon>
        <taxon>Neoheterodontei</taxon>
        <taxon>Myida</taxon>
        <taxon>Myoidea</taxon>
        <taxon>Myidae</taxon>
        <taxon>Mya</taxon>
    </lineage>
</organism>
<keyword evidence="6" id="KW-1185">Reference proteome</keyword>
<name>A0ABY7EKL9_MYAAR</name>
<feature type="domain" description="Fibrinogen C-terminal" evidence="4">
    <location>
        <begin position="1"/>
        <end position="126"/>
    </location>
</feature>
<dbReference type="SUPFAM" id="SSF56496">
    <property type="entry name" value="Fibrinogen C-terminal domain-like"/>
    <property type="match status" value="1"/>
</dbReference>
<evidence type="ECO:0000256" key="1">
    <source>
        <dbReference type="ARBA" id="ARBA00004613"/>
    </source>
</evidence>
<dbReference type="Pfam" id="PF00147">
    <property type="entry name" value="Fibrinogen_C"/>
    <property type="match status" value="1"/>
</dbReference>
<dbReference type="InterPro" id="IPR037579">
    <property type="entry name" value="FIB_ANG-like"/>
</dbReference>
<dbReference type="PANTHER" id="PTHR47221:SF7">
    <property type="entry name" value="FIBRINOGEN BETA CHAIN"/>
    <property type="match status" value="1"/>
</dbReference>